<organism evidence="2">
    <name type="scientific">hydrothermal vent metagenome</name>
    <dbReference type="NCBI Taxonomy" id="652676"/>
    <lineage>
        <taxon>unclassified sequences</taxon>
        <taxon>metagenomes</taxon>
        <taxon>ecological metagenomes</taxon>
    </lineage>
</organism>
<keyword evidence="1" id="KW-0812">Transmembrane</keyword>
<proteinExistence type="predicted"/>
<evidence type="ECO:0000256" key="1">
    <source>
        <dbReference type="SAM" id="Phobius"/>
    </source>
</evidence>
<dbReference type="AlphaFoldDB" id="A0A3B0S0L8"/>
<evidence type="ECO:0008006" key="3">
    <source>
        <dbReference type="Google" id="ProtNLM"/>
    </source>
</evidence>
<protein>
    <recommendedName>
        <fullName evidence="3">DUF2125 domain-containing protein</fullName>
    </recommendedName>
</protein>
<name>A0A3B0S0L8_9ZZZZ</name>
<dbReference type="EMBL" id="UOEE01000182">
    <property type="protein sequence ID" value="VAV94376.1"/>
    <property type="molecule type" value="Genomic_DNA"/>
</dbReference>
<accession>A0A3B0S0L8</accession>
<sequence>MQNTKKTGKSRIWIPSVAAVLLVLAWSGYWMFGAGWLQNQTKQQIANLQAEGYQVSYNEMKVSGWPYRFALTMQGVTVIAPPDQQNLQIYTPVLRVHAMAWKLSHLIVEIPQDSRIRDAQDQNWLYSAQRSRASLVFRQGRIFRLSTELANPVLSNQNRDAIFTAERIEMHLRPGSELDSRNVFAFATMPVWPDMPLQDISELRLQAEVFSWASLAASKNLAIWRNAAGHLQIEEAVLASMDASATVSGDLSIDQNGFLNGTTKVQFVQPGRLFDKLDKTRLRQDNQKLLDGIMVLTGGVKQVSLSFKLKKGGVYAGPFRLARMSPIVPSAR</sequence>
<feature type="transmembrane region" description="Helical" evidence="1">
    <location>
        <begin position="12"/>
        <end position="32"/>
    </location>
</feature>
<gene>
    <name evidence="2" type="ORF">MNBD_ALPHA06-2270</name>
</gene>
<keyword evidence="1" id="KW-1133">Transmembrane helix</keyword>
<reference evidence="2" key="1">
    <citation type="submission" date="2018-06" db="EMBL/GenBank/DDBJ databases">
        <authorList>
            <person name="Zhirakovskaya E."/>
        </authorList>
    </citation>
    <scope>NUCLEOTIDE SEQUENCE</scope>
</reference>
<dbReference type="InterPro" id="IPR018666">
    <property type="entry name" value="DUF2125"/>
</dbReference>
<evidence type="ECO:0000313" key="2">
    <source>
        <dbReference type="EMBL" id="VAV94376.1"/>
    </source>
</evidence>
<dbReference type="Pfam" id="PF09898">
    <property type="entry name" value="DUF2125"/>
    <property type="match status" value="1"/>
</dbReference>
<keyword evidence="1" id="KW-0472">Membrane</keyword>